<dbReference type="Pfam" id="PF13395">
    <property type="entry name" value="HNH_4"/>
    <property type="match status" value="1"/>
</dbReference>
<dbReference type="AlphaFoldDB" id="A0A0B3WNT3"/>
<reference evidence="2 3" key="1">
    <citation type="submission" date="2014-12" db="EMBL/GenBank/DDBJ databases">
        <title>Draft genome sequence of Terrisporobacter sp. 08-306576, isolated from the blood culture of a bacteremia patient.</title>
        <authorList>
            <person name="Lund L.C."/>
            <person name="Sydenham T.V."/>
            <person name="Hogh S.V."/>
            <person name="Skov M.N."/>
            <person name="Kemp M."/>
            <person name="Justesen U.S."/>
        </authorList>
    </citation>
    <scope>NUCLEOTIDE SEQUENCE [LARGE SCALE GENOMIC DNA]</scope>
    <source>
        <strain evidence="2 3">08-306576</strain>
    </source>
</reference>
<accession>A0A0B3WNT3</accession>
<dbReference type="EMBL" id="JWHR01000121">
    <property type="protein sequence ID" value="KHS56175.1"/>
    <property type="molecule type" value="Genomic_DNA"/>
</dbReference>
<evidence type="ECO:0000313" key="3">
    <source>
        <dbReference type="Proteomes" id="UP000031189"/>
    </source>
</evidence>
<protein>
    <recommendedName>
        <fullName evidence="1">HNH nuclease domain-containing protein</fullName>
    </recommendedName>
</protein>
<evidence type="ECO:0000259" key="1">
    <source>
        <dbReference type="Pfam" id="PF13395"/>
    </source>
</evidence>
<evidence type="ECO:0000313" key="2">
    <source>
        <dbReference type="EMBL" id="KHS56175.1"/>
    </source>
</evidence>
<proteinExistence type="predicted"/>
<dbReference type="InterPro" id="IPR003615">
    <property type="entry name" value="HNH_nuc"/>
</dbReference>
<gene>
    <name evidence="2" type="ORF">QX51_15560</name>
</gene>
<sequence length="137" mass="16580">MNDLSNKRKITTYDYVKWRDGDRCFYTELELSKDDVQIDHIFPRSMGGSSSPNNLVVSYKKFNNLKSSSMKLEESINEWNLKYPWISIDYEYIKCKLEFLELYESIRSKQYITYRETISNNLRTVEDLIRYIKVRDR</sequence>
<name>A0A0B3WNT3_9FIRM</name>
<comment type="caution">
    <text evidence="2">The sequence shown here is derived from an EMBL/GenBank/DDBJ whole genome shotgun (WGS) entry which is preliminary data.</text>
</comment>
<feature type="domain" description="HNH nuclease" evidence="1">
    <location>
        <begin position="24"/>
        <end position="69"/>
    </location>
</feature>
<organism evidence="2 3">
    <name type="scientific">Terrisporobacter othiniensis</name>
    <dbReference type="NCBI Taxonomy" id="1577792"/>
    <lineage>
        <taxon>Bacteria</taxon>
        <taxon>Bacillati</taxon>
        <taxon>Bacillota</taxon>
        <taxon>Clostridia</taxon>
        <taxon>Peptostreptococcales</taxon>
        <taxon>Peptostreptococcaceae</taxon>
        <taxon>Terrisporobacter</taxon>
    </lineage>
</organism>
<dbReference type="Gene3D" id="1.10.30.50">
    <property type="match status" value="1"/>
</dbReference>
<dbReference type="CDD" id="cd00085">
    <property type="entry name" value="HNHc"/>
    <property type="match status" value="1"/>
</dbReference>
<dbReference type="OrthoDB" id="9802901at2"/>
<dbReference type="RefSeq" id="WP_039680804.1">
    <property type="nucleotide sequence ID" value="NZ_JWHR01000121.1"/>
</dbReference>
<dbReference type="STRING" id="1577792.QX51_15560"/>
<dbReference type="Proteomes" id="UP000031189">
    <property type="component" value="Unassembled WGS sequence"/>
</dbReference>
<keyword evidence="3" id="KW-1185">Reference proteome</keyword>